<proteinExistence type="predicted"/>
<sequence length="104" mass="11520">MLQTKPPHNNKHRTTLLSSNESVTVSQAPATVAAFACSELVIAQHQQHCRQHRWPVLLMQHDVPHQQCFDVTAALSAPFSADLVGYAWCTPLQAELHARVLACI</sequence>
<name>A0A811VL85_CERCA</name>
<evidence type="ECO:0000313" key="1">
    <source>
        <dbReference type="EMBL" id="CAD7014979.1"/>
    </source>
</evidence>
<protein>
    <submittedName>
        <fullName evidence="1">(Mediterranean fruit fly) hypothetical protein</fullName>
    </submittedName>
</protein>
<comment type="caution">
    <text evidence="1">The sequence shown here is derived from an EMBL/GenBank/DDBJ whole genome shotgun (WGS) entry which is preliminary data.</text>
</comment>
<dbReference type="AlphaFoldDB" id="A0A811VL85"/>
<accession>A0A811VL85</accession>
<dbReference type="EMBL" id="CAJHJT010000056">
    <property type="protein sequence ID" value="CAD7014979.1"/>
    <property type="molecule type" value="Genomic_DNA"/>
</dbReference>
<keyword evidence="2" id="KW-1185">Reference proteome</keyword>
<gene>
    <name evidence="1" type="ORF">CCAP1982_LOCUS22939</name>
</gene>
<reference evidence="1" key="1">
    <citation type="submission" date="2020-11" db="EMBL/GenBank/DDBJ databases">
        <authorList>
            <person name="Whitehead M."/>
        </authorList>
    </citation>
    <scope>NUCLEOTIDE SEQUENCE</scope>
    <source>
        <strain evidence="1">EGII</strain>
    </source>
</reference>
<organism evidence="1 2">
    <name type="scientific">Ceratitis capitata</name>
    <name type="common">Mediterranean fruit fly</name>
    <name type="synonym">Tephritis capitata</name>
    <dbReference type="NCBI Taxonomy" id="7213"/>
    <lineage>
        <taxon>Eukaryota</taxon>
        <taxon>Metazoa</taxon>
        <taxon>Ecdysozoa</taxon>
        <taxon>Arthropoda</taxon>
        <taxon>Hexapoda</taxon>
        <taxon>Insecta</taxon>
        <taxon>Pterygota</taxon>
        <taxon>Neoptera</taxon>
        <taxon>Endopterygota</taxon>
        <taxon>Diptera</taxon>
        <taxon>Brachycera</taxon>
        <taxon>Muscomorpha</taxon>
        <taxon>Tephritoidea</taxon>
        <taxon>Tephritidae</taxon>
        <taxon>Ceratitis</taxon>
        <taxon>Ceratitis</taxon>
    </lineage>
</organism>
<dbReference type="Proteomes" id="UP000606786">
    <property type="component" value="Unassembled WGS sequence"/>
</dbReference>
<evidence type="ECO:0000313" key="2">
    <source>
        <dbReference type="Proteomes" id="UP000606786"/>
    </source>
</evidence>